<name>A0A0S4WUG3_RALSL</name>
<reference evidence="1" key="1">
    <citation type="submission" date="2015-10" db="EMBL/GenBank/DDBJ databases">
        <authorList>
            <person name="Gilbert D.G."/>
        </authorList>
    </citation>
    <scope>NUCLEOTIDE SEQUENCE</scope>
    <source>
        <strain evidence="1">Phyl III-seqv23</strain>
    </source>
</reference>
<evidence type="ECO:0008006" key="2">
    <source>
        <dbReference type="Google" id="ProtNLM"/>
    </source>
</evidence>
<dbReference type="EMBL" id="LN899820">
    <property type="protein sequence ID" value="CUV55206.1"/>
    <property type="molecule type" value="Genomic_DNA"/>
</dbReference>
<evidence type="ECO:0000313" key="1">
    <source>
        <dbReference type="EMBL" id="CUV55206.1"/>
    </source>
</evidence>
<proteinExistence type="predicted"/>
<dbReference type="AlphaFoldDB" id="A0A0S4WUG3"/>
<gene>
    <name evidence="1" type="ORF">RUN215_v1_460001</name>
</gene>
<accession>A0A0S4WUG3</accession>
<protein>
    <recommendedName>
        <fullName evidence="2">Transposase</fullName>
    </recommendedName>
</protein>
<sequence length="35" mass="4250">MRYRGLVKNTQQLHTLFALSNLWMMRGRLMREARA</sequence>
<organism evidence="1">
    <name type="scientific">Ralstonia solanacearum</name>
    <name type="common">Pseudomonas solanacearum</name>
    <dbReference type="NCBI Taxonomy" id="305"/>
    <lineage>
        <taxon>Bacteria</taxon>
        <taxon>Pseudomonadati</taxon>
        <taxon>Pseudomonadota</taxon>
        <taxon>Betaproteobacteria</taxon>
        <taxon>Burkholderiales</taxon>
        <taxon>Burkholderiaceae</taxon>
        <taxon>Ralstonia</taxon>
        <taxon>Ralstonia solanacearum species complex</taxon>
    </lineage>
</organism>